<keyword evidence="2" id="KW-1185">Reference proteome</keyword>
<gene>
    <name evidence="1" type="ORF">SAMN05660690_4105</name>
</gene>
<name>A0A1G6U7T0_9ACTN</name>
<evidence type="ECO:0000313" key="2">
    <source>
        <dbReference type="Proteomes" id="UP000199416"/>
    </source>
</evidence>
<proteinExistence type="predicted"/>
<dbReference type="Proteomes" id="UP000199416">
    <property type="component" value="Unassembled WGS sequence"/>
</dbReference>
<protein>
    <submittedName>
        <fullName evidence="1">Uncharacterized protein</fullName>
    </submittedName>
</protein>
<dbReference type="AlphaFoldDB" id="A0A1G6U7T0"/>
<evidence type="ECO:0000313" key="1">
    <source>
        <dbReference type="EMBL" id="SDD37452.1"/>
    </source>
</evidence>
<reference evidence="2" key="1">
    <citation type="submission" date="2016-10" db="EMBL/GenBank/DDBJ databases">
        <authorList>
            <person name="Varghese N."/>
            <person name="Submissions S."/>
        </authorList>
    </citation>
    <scope>NUCLEOTIDE SEQUENCE [LARGE SCALE GENOMIC DNA]</scope>
    <source>
        <strain evidence="2">DSM 45421</strain>
    </source>
</reference>
<organism evidence="1 2">
    <name type="scientific">Geodermatophilus telluris</name>
    <dbReference type="NCBI Taxonomy" id="1190417"/>
    <lineage>
        <taxon>Bacteria</taxon>
        <taxon>Bacillati</taxon>
        <taxon>Actinomycetota</taxon>
        <taxon>Actinomycetes</taxon>
        <taxon>Geodermatophilales</taxon>
        <taxon>Geodermatophilaceae</taxon>
        <taxon>Geodermatophilus</taxon>
    </lineage>
</organism>
<dbReference type="EMBL" id="FMZF01000007">
    <property type="protein sequence ID" value="SDD37452.1"/>
    <property type="molecule type" value="Genomic_DNA"/>
</dbReference>
<accession>A0A1G6U7T0</accession>
<sequence length="310" mass="33535">MGFCDACLTGLVQACDATVVRLGDGPRDRFRTRHNPCGAVVDVSLAMLRRGGWVCQMCKHGGWSWHSGWSGDWPVARQEQLFAAAGLRPLQPLGDAHRSDPVNVECIECGGAQVDTLRGFSEGVRLSWLPCHHCNTARFRPTTATVAARFEALGLQLLDEFDGDPGRPLQAVCRRCGAPRAVAWTAICSGTPPCLRCDGARLDPDAPHRVYLVHFPYLGDVGVYKVGITHCADDGRLNAHRRAGGVVLHTVQVRDRATALVLERHVLERYLPAAAVSFPSELLPHGGATECWSAHAGYPDLAHAADGLAR</sequence>